<feature type="transmembrane region" description="Helical" evidence="1">
    <location>
        <begin position="39"/>
        <end position="62"/>
    </location>
</feature>
<organism evidence="2 3">
    <name type="scientific">Candida tropicalis (strain ATCC MYA-3404 / T1)</name>
    <name type="common">Yeast</name>
    <dbReference type="NCBI Taxonomy" id="294747"/>
    <lineage>
        <taxon>Eukaryota</taxon>
        <taxon>Fungi</taxon>
        <taxon>Dikarya</taxon>
        <taxon>Ascomycota</taxon>
        <taxon>Saccharomycotina</taxon>
        <taxon>Pichiomycetes</taxon>
        <taxon>Debaryomycetaceae</taxon>
        <taxon>Candida/Lodderomyces clade</taxon>
        <taxon>Candida</taxon>
    </lineage>
</organism>
<accession>C5MF74</accession>
<dbReference type="VEuPathDB" id="FungiDB:CTRG_04717"/>
<dbReference type="GeneID" id="8298070"/>
<dbReference type="KEGG" id="ctp:CTRG_04717"/>
<dbReference type="HOGENOM" id="CLU_2037767_0_0_1"/>
<evidence type="ECO:0000313" key="3">
    <source>
        <dbReference type="Proteomes" id="UP000002037"/>
    </source>
</evidence>
<keyword evidence="1" id="KW-0812">Transmembrane</keyword>
<protein>
    <submittedName>
        <fullName evidence="2">Uncharacterized protein</fullName>
    </submittedName>
</protein>
<dbReference type="AlphaFoldDB" id="C5MF74"/>
<reference evidence="2 3" key="1">
    <citation type="journal article" date="2009" name="Nature">
        <title>Evolution of pathogenicity and sexual reproduction in eight Candida genomes.</title>
        <authorList>
            <person name="Butler G."/>
            <person name="Rasmussen M.D."/>
            <person name="Lin M.F."/>
            <person name="Santos M.A."/>
            <person name="Sakthikumar S."/>
            <person name="Munro C.A."/>
            <person name="Rheinbay E."/>
            <person name="Grabherr M."/>
            <person name="Forche A."/>
            <person name="Reedy J.L."/>
            <person name="Agrafioti I."/>
            <person name="Arnaud M.B."/>
            <person name="Bates S."/>
            <person name="Brown A.J."/>
            <person name="Brunke S."/>
            <person name="Costanzo M.C."/>
            <person name="Fitzpatrick D.A."/>
            <person name="de Groot P.W."/>
            <person name="Harris D."/>
            <person name="Hoyer L.L."/>
            <person name="Hube B."/>
            <person name="Klis F.M."/>
            <person name="Kodira C."/>
            <person name="Lennard N."/>
            <person name="Logue M.E."/>
            <person name="Martin R."/>
            <person name="Neiman A.M."/>
            <person name="Nikolaou E."/>
            <person name="Quail M.A."/>
            <person name="Quinn J."/>
            <person name="Santos M.C."/>
            <person name="Schmitzberger F.F."/>
            <person name="Sherlock G."/>
            <person name="Shah P."/>
            <person name="Silverstein K.A."/>
            <person name="Skrzypek M.S."/>
            <person name="Soll D."/>
            <person name="Staggs R."/>
            <person name="Stansfield I."/>
            <person name="Stumpf M.P."/>
            <person name="Sudbery P.E."/>
            <person name="Srikantha T."/>
            <person name="Zeng Q."/>
            <person name="Berman J."/>
            <person name="Berriman M."/>
            <person name="Heitman J."/>
            <person name="Gow N.A."/>
            <person name="Lorenz M.C."/>
            <person name="Birren B.W."/>
            <person name="Kellis M."/>
            <person name="Cuomo C.A."/>
        </authorList>
    </citation>
    <scope>NUCLEOTIDE SEQUENCE [LARGE SCALE GENOMIC DNA]</scope>
    <source>
        <strain evidence="3">ATCC MYA-3404 / T1</strain>
    </source>
</reference>
<name>C5MF74_CANTT</name>
<gene>
    <name evidence="2" type="ORF">CTRG_04717</name>
</gene>
<keyword evidence="3" id="KW-1185">Reference proteome</keyword>
<dbReference type="Proteomes" id="UP000002037">
    <property type="component" value="Unassembled WGS sequence"/>
</dbReference>
<proteinExistence type="predicted"/>
<evidence type="ECO:0000313" key="2">
    <source>
        <dbReference type="EMBL" id="EER31934.1"/>
    </source>
</evidence>
<dbReference type="RefSeq" id="XP_002550419.1">
    <property type="nucleotide sequence ID" value="XM_002550373.1"/>
</dbReference>
<sequence length="121" mass="14682">MQLAIIMSNRTVVFFIVYQYELNLLRIYKIRLLAIFSKIFYFLWNLKLCAHTKIFFFPFALFPANQRRKNCIGSYGKWFSCQSARGFLCHGPELKPLGYMDIEIQTYSYFYKSKYRRRPIR</sequence>
<keyword evidence="1" id="KW-1133">Transmembrane helix</keyword>
<keyword evidence="1" id="KW-0472">Membrane</keyword>
<evidence type="ECO:0000256" key="1">
    <source>
        <dbReference type="SAM" id="Phobius"/>
    </source>
</evidence>
<dbReference type="EMBL" id="GG692400">
    <property type="protein sequence ID" value="EER31934.1"/>
    <property type="molecule type" value="Genomic_DNA"/>
</dbReference>